<evidence type="ECO:0000256" key="6">
    <source>
        <dbReference type="ARBA" id="ARBA00022741"/>
    </source>
</evidence>
<dbReference type="FunFam" id="3.40.50.300:FF:000838">
    <property type="entry name" value="ABC multidrug transporter (Eurofung)"/>
    <property type="match status" value="1"/>
</dbReference>
<evidence type="ECO:0000256" key="12">
    <source>
        <dbReference type="SAM" id="Phobius"/>
    </source>
</evidence>
<name>A0A3N4HWT7_ASCIM</name>
<feature type="transmembrane region" description="Helical" evidence="12">
    <location>
        <begin position="68"/>
        <end position="89"/>
    </location>
</feature>
<dbReference type="InterPro" id="IPR003439">
    <property type="entry name" value="ABC_transporter-like_ATP-bd"/>
</dbReference>
<evidence type="ECO:0000256" key="2">
    <source>
        <dbReference type="ARBA" id="ARBA00009726"/>
    </source>
</evidence>
<feature type="region of interest" description="Disordered" evidence="11">
    <location>
        <begin position="569"/>
        <end position="604"/>
    </location>
</feature>
<evidence type="ECO:0000313" key="15">
    <source>
        <dbReference type="EMBL" id="RPA78129.1"/>
    </source>
</evidence>
<feature type="compositionally biased region" description="Basic and acidic residues" evidence="11">
    <location>
        <begin position="585"/>
        <end position="599"/>
    </location>
</feature>
<evidence type="ECO:0000256" key="5">
    <source>
        <dbReference type="ARBA" id="ARBA00022692"/>
    </source>
</evidence>
<feature type="transmembrane region" description="Helical" evidence="12">
    <location>
        <begin position="132"/>
        <end position="153"/>
    </location>
</feature>
<feature type="transmembrane region" description="Helical" evidence="12">
    <location>
        <begin position="101"/>
        <end position="120"/>
    </location>
</feature>
<keyword evidence="7" id="KW-0067">ATP-binding</keyword>
<dbReference type="CDD" id="cd03250">
    <property type="entry name" value="ABCC_MRP_domain1"/>
    <property type="match status" value="1"/>
</dbReference>
<keyword evidence="6" id="KW-0547">Nucleotide-binding</keyword>
<dbReference type="GO" id="GO:0005886">
    <property type="term" value="C:plasma membrane"/>
    <property type="evidence" value="ECO:0007669"/>
    <property type="project" value="UniProtKB-SubCell"/>
</dbReference>
<dbReference type="InterPro" id="IPR011527">
    <property type="entry name" value="ABC1_TM_dom"/>
</dbReference>
<evidence type="ECO:0000256" key="4">
    <source>
        <dbReference type="ARBA" id="ARBA00022475"/>
    </source>
</evidence>
<dbReference type="InterPro" id="IPR003593">
    <property type="entry name" value="AAA+_ATPase"/>
</dbReference>
<dbReference type="STRING" id="1160509.A0A3N4HWT7"/>
<feature type="transmembrane region" description="Helical" evidence="12">
    <location>
        <begin position="948"/>
        <end position="970"/>
    </location>
</feature>
<dbReference type="InterPro" id="IPR036640">
    <property type="entry name" value="ABC1_TM_sf"/>
</dbReference>
<evidence type="ECO:0000256" key="8">
    <source>
        <dbReference type="ARBA" id="ARBA00022989"/>
    </source>
</evidence>
<dbReference type="OrthoDB" id="6500128at2759"/>
<feature type="transmembrane region" description="Helical" evidence="12">
    <location>
        <begin position="489"/>
        <end position="514"/>
    </location>
</feature>
<comment type="subcellular location">
    <subcellularLocation>
        <location evidence="1">Cell membrane</location>
        <topology evidence="1">Multi-pass membrane protein</topology>
    </subcellularLocation>
</comment>
<evidence type="ECO:0000256" key="10">
    <source>
        <dbReference type="ARBA" id="ARBA00023180"/>
    </source>
</evidence>
<evidence type="ECO:0000256" key="1">
    <source>
        <dbReference type="ARBA" id="ARBA00004651"/>
    </source>
</evidence>
<dbReference type="GO" id="GO:0005524">
    <property type="term" value="F:ATP binding"/>
    <property type="evidence" value="ECO:0007669"/>
    <property type="project" value="UniProtKB-KW"/>
</dbReference>
<dbReference type="EMBL" id="ML119715">
    <property type="protein sequence ID" value="RPA78129.1"/>
    <property type="molecule type" value="Genomic_DNA"/>
</dbReference>
<feature type="transmembrane region" description="Helical" evidence="12">
    <location>
        <begin position="267"/>
        <end position="288"/>
    </location>
</feature>
<feature type="transmembrane region" description="Helical" evidence="12">
    <location>
        <begin position="1023"/>
        <end position="1043"/>
    </location>
</feature>
<evidence type="ECO:0000256" key="7">
    <source>
        <dbReference type="ARBA" id="ARBA00022840"/>
    </source>
</evidence>
<feature type="transmembrane region" description="Helical" evidence="12">
    <location>
        <begin position="901"/>
        <end position="928"/>
    </location>
</feature>
<keyword evidence="4" id="KW-1003">Cell membrane</keyword>
<feature type="transmembrane region" description="Helical" evidence="12">
    <location>
        <begin position="35"/>
        <end position="56"/>
    </location>
</feature>
<dbReference type="CDD" id="cd18579">
    <property type="entry name" value="ABC_6TM_ABCC_D1"/>
    <property type="match status" value="1"/>
</dbReference>
<feature type="transmembrane region" description="Helical" evidence="12">
    <location>
        <begin position="405"/>
        <end position="430"/>
    </location>
</feature>
<feature type="domain" description="ABC transmembrane type-1" evidence="14">
    <location>
        <begin position="277"/>
        <end position="554"/>
    </location>
</feature>
<dbReference type="PROSITE" id="PS50893">
    <property type="entry name" value="ABC_TRANSPORTER_2"/>
    <property type="match status" value="2"/>
</dbReference>
<keyword evidence="5 12" id="KW-0812">Transmembrane</keyword>
<dbReference type="SUPFAM" id="SSF52540">
    <property type="entry name" value="P-loop containing nucleoside triphosphate hydrolases"/>
    <property type="match status" value="2"/>
</dbReference>
<dbReference type="Gene3D" id="3.40.50.300">
    <property type="entry name" value="P-loop containing nucleotide triphosphate hydrolases"/>
    <property type="match status" value="2"/>
</dbReference>
<dbReference type="CDD" id="cd18580">
    <property type="entry name" value="ABC_6TM_ABCC_D2"/>
    <property type="match status" value="1"/>
</dbReference>
<dbReference type="InterPro" id="IPR017871">
    <property type="entry name" value="ABC_transporter-like_CS"/>
</dbReference>
<dbReference type="FunFam" id="1.20.1560.10:FF:000055">
    <property type="entry name" value="ABC multidrug transporter (Eurofung)"/>
    <property type="match status" value="1"/>
</dbReference>
<keyword evidence="9 12" id="KW-0472">Membrane</keyword>
<reference evidence="15 16" key="1">
    <citation type="journal article" date="2018" name="Nat. Ecol. Evol.">
        <title>Pezizomycetes genomes reveal the molecular basis of ectomycorrhizal truffle lifestyle.</title>
        <authorList>
            <person name="Murat C."/>
            <person name="Payen T."/>
            <person name="Noel B."/>
            <person name="Kuo A."/>
            <person name="Morin E."/>
            <person name="Chen J."/>
            <person name="Kohler A."/>
            <person name="Krizsan K."/>
            <person name="Balestrini R."/>
            <person name="Da Silva C."/>
            <person name="Montanini B."/>
            <person name="Hainaut M."/>
            <person name="Levati E."/>
            <person name="Barry K.W."/>
            <person name="Belfiori B."/>
            <person name="Cichocki N."/>
            <person name="Clum A."/>
            <person name="Dockter R.B."/>
            <person name="Fauchery L."/>
            <person name="Guy J."/>
            <person name="Iotti M."/>
            <person name="Le Tacon F."/>
            <person name="Lindquist E.A."/>
            <person name="Lipzen A."/>
            <person name="Malagnac F."/>
            <person name="Mello A."/>
            <person name="Molinier V."/>
            <person name="Miyauchi S."/>
            <person name="Poulain J."/>
            <person name="Riccioni C."/>
            <person name="Rubini A."/>
            <person name="Sitrit Y."/>
            <person name="Splivallo R."/>
            <person name="Traeger S."/>
            <person name="Wang M."/>
            <person name="Zifcakova L."/>
            <person name="Wipf D."/>
            <person name="Zambonelli A."/>
            <person name="Paolocci F."/>
            <person name="Nowrousian M."/>
            <person name="Ottonello S."/>
            <person name="Baldrian P."/>
            <person name="Spatafora J.W."/>
            <person name="Henrissat B."/>
            <person name="Nagy L.G."/>
            <person name="Aury J.M."/>
            <person name="Wincker P."/>
            <person name="Grigoriev I.V."/>
            <person name="Bonfante P."/>
            <person name="Martin F.M."/>
        </authorList>
    </citation>
    <scope>NUCLEOTIDE SEQUENCE [LARGE SCALE GENOMIC DNA]</scope>
    <source>
        <strain evidence="15 16">RN42</strain>
    </source>
</reference>
<dbReference type="Pfam" id="PF00005">
    <property type="entry name" value="ABC_tran"/>
    <property type="match status" value="2"/>
</dbReference>
<feature type="domain" description="ABC transmembrane type-1" evidence="14">
    <location>
        <begin position="913"/>
        <end position="1192"/>
    </location>
</feature>
<gene>
    <name evidence="15" type="ORF">BJ508DRAFT_370422</name>
</gene>
<feature type="region of interest" description="Disordered" evidence="11">
    <location>
        <begin position="1484"/>
        <end position="1514"/>
    </location>
</feature>
<dbReference type="FunFam" id="1.20.1560.10:FF:000066">
    <property type="entry name" value="ABC multidrug transporter (Eurofung)"/>
    <property type="match status" value="1"/>
</dbReference>
<dbReference type="PANTHER" id="PTHR24223:SF269">
    <property type="entry name" value="ABC MULTIDRUG TRANSPORTER (EUROFUNG)-RELATED"/>
    <property type="match status" value="1"/>
</dbReference>
<feature type="transmembrane region" description="Helical" evidence="12">
    <location>
        <begin position="308"/>
        <end position="326"/>
    </location>
</feature>
<dbReference type="SMART" id="SM00382">
    <property type="entry name" value="AAA"/>
    <property type="match status" value="2"/>
</dbReference>
<evidence type="ECO:0000256" key="11">
    <source>
        <dbReference type="SAM" id="MobiDB-lite"/>
    </source>
</evidence>
<proteinExistence type="inferred from homology"/>
<dbReference type="PANTHER" id="PTHR24223">
    <property type="entry name" value="ATP-BINDING CASSETTE SUB-FAMILY C"/>
    <property type="match status" value="1"/>
</dbReference>
<evidence type="ECO:0000259" key="13">
    <source>
        <dbReference type="PROSITE" id="PS50893"/>
    </source>
</evidence>
<dbReference type="GO" id="GO:0140359">
    <property type="term" value="F:ABC-type transporter activity"/>
    <property type="evidence" value="ECO:0007669"/>
    <property type="project" value="InterPro"/>
</dbReference>
<dbReference type="PROSITE" id="PS00211">
    <property type="entry name" value="ABC_TRANSPORTER_1"/>
    <property type="match status" value="2"/>
</dbReference>
<dbReference type="PROSITE" id="PS50929">
    <property type="entry name" value="ABC_TM1F"/>
    <property type="match status" value="2"/>
</dbReference>
<sequence length="1514" mass="167469">MSYSTRCARIDDTFGPHAKECRDQFDFTLLFHETILSIAPLAALLLFAPNRIIYLFQKSTKVVFSAALYAKIISLLVFAGLQLALLILWTSSSTYKTKASVPAAILSFVGSIIFVPLSYAEHVKSVQPSALFTTYLLFSLLFDIARARTLWLAEFNQTIATAFTAGVALKAFILVLECMHKRTVLREPYKAYPPEATSGIINRSVFWWLNQLFRRGFGNLLFIEDLFVLDKHLKSDYLQNLAQNAWDKVPSKNTHTLFAITLKIFRWPLLAVVLPRLALIGFNFSQPFLIERAIKLSTEPVNDVTTNYGYGLIGAYILAYTGIAVSTGSYQHLTYRAITMLRGGLVSMLYKKTTDLSMTAVDPVASLTLMSADIERITTGWQYMHEIWANMIEIGVAIYLLERQLGVACAVPVAVAIVSMIASIFATSLVMSRQAMWLEAIEKRIAATTAMLSSMKGVKMCGLTEVLAKNIQNLRLQEIEISKKFRKLLIWNMGFAYITPVFAPIVTFGVFSALAKKNDDTTLDISRVFVSLSLFALLSEPLTSLIMSLASFMGAVSCMDRIQKFLQAEPRKDSRRNPSEFWDQPDEKHLIASSEENRSPRSSGMTLTAPFPTLAIDDTVVIDHGEFGWDSEKEPLLHDISLRIPTGKLTYLIGPVGCGKSTLLKAILGEVSTLKGTVQMGTTSVAFCDQTPWHMNGTVQQSILGVSEFEEGWYGTVIRACALDTDLKQLPSGDQTVIGSKGIALSGGQSQRIALARAIYARKDFVILDDCLSGLDSETENRVFHSLLGANGLLRRFHTTVLIASSSAKRLPYSDQIIALDATGRIAEYGRFDDLNSLGGYISGFTLPAADWTYKPNDGDDYNLEQGITKYEYVTVDHLASKESADAEANRRFGDLSIYLYYIRSIGWTPTSIFIVCITLFIFCQSFPNIWVKWWAQHNAEFPNERLGYYLGIYVLLGGCALIFLVISCWQMIITMVPRSGENFHWELLRTVLHAPMSFFATTDTGVTINRFSQDLQLIDMELPVAALNTFATFVLCIAQMALIAVASVYAAIAFPAVIATLFGIQKYYLRTSRQLRFMDLEAKSPLYTQFMECLQGLATIRAFGWQKQLEKKSRELLDRSQRPFYLLFAVQRWLTLVLDLVVGGIAVLLIILVVKLRGTMSSGYVGVALLNVILFSQSLKMLVTFWTTLETHIGAIARVRIFTHEAISEDLPSETNIPPPDWPSQGSISFNGVSAGYNDKDMVVKDLTLSITPGEKIGICGRTGSGKSSLMLTLFRMVELSSGSITIDGIDISTIPRQELRSRLIGVPQDAILLVGNVRLNADPHGTNTDESIEEALRSVTLWDIIVEKGGLDANVDDLHLSHGQRQLFCLARALLRPSKILILDEATSSVDARTDELMQRIIREKFSKHTILAVAHKLDTILDFDRIALLESGRLSEVDKPDVLLASPSAFKALYEGAKGDDDIIEVAASVSDITAGSDSLTLGVGSPTGTPGPSATPPLGSVRSSPRHSVV</sequence>
<evidence type="ECO:0000313" key="16">
    <source>
        <dbReference type="Proteomes" id="UP000275078"/>
    </source>
</evidence>
<dbReference type="Pfam" id="PF00664">
    <property type="entry name" value="ABC_membrane"/>
    <property type="match status" value="2"/>
</dbReference>
<feature type="transmembrane region" description="Helical" evidence="12">
    <location>
        <begin position="1125"/>
        <end position="1153"/>
    </location>
</feature>
<keyword evidence="3" id="KW-0813">Transport</keyword>
<dbReference type="SUPFAM" id="SSF90123">
    <property type="entry name" value="ABC transporter transmembrane region"/>
    <property type="match status" value="2"/>
</dbReference>
<feature type="transmembrane region" description="Helical" evidence="12">
    <location>
        <begin position="1165"/>
        <end position="1184"/>
    </location>
</feature>
<dbReference type="InterPro" id="IPR044726">
    <property type="entry name" value="ABCC_6TM_D2"/>
</dbReference>
<dbReference type="GO" id="GO:0016887">
    <property type="term" value="F:ATP hydrolysis activity"/>
    <property type="evidence" value="ECO:0007669"/>
    <property type="project" value="InterPro"/>
</dbReference>
<comment type="similarity">
    <text evidence="2">Belongs to the ABC transporter superfamily. ABCC family. Conjugate transporter (TC 3.A.1.208) subfamily.</text>
</comment>
<feature type="compositionally biased region" description="Basic and acidic residues" evidence="11">
    <location>
        <begin position="569"/>
        <end position="578"/>
    </location>
</feature>
<feature type="domain" description="ABC transporter" evidence="13">
    <location>
        <begin position="1229"/>
        <end position="1459"/>
    </location>
</feature>
<feature type="transmembrane region" description="Helical" evidence="12">
    <location>
        <begin position="1049"/>
        <end position="1070"/>
    </location>
</feature>
<evidence type="ECO:0000256" key="3">
    <source>
        <dbReference type="ARBA" id="ARBA00022448"/>
    </source>
</evidence>
<evidence type="ECO:0000256" key="9">
    <source>
        <dbReference type="ARBA" id="ARBA00023136"/>
    </source>
</evidence>
<dbReference type="InterPro" id="IPR056227">
    <property type="entry name" value="TMD0_ABC"/>
</dbReference>
<dbReference type="InterPro" id="IPR050173">
    <property type="entry name" value="ABC_transporter_C-like"/>
</dbReference>
<evidence type="ECO:0000259" key="14">
    <source>
        <dbReference type="PROSITE" id="PS50929"/>
    </source>
</evidence>
<dbReference type="InterPro" id="IPR027417">
    <property type="entry name" value="P-loop_NTPase"/>
</dbReference>
<dbReference type="Pfam" id="PF24357">
    <property type="entry name" value="TMD0_ABC"/>
    <property type="match status" value="1"/>
</dbReference>
<protein>
    <submittedName>
        <fullName evidence="15">Putative ABC multidrug transporter</fullName>
    </submittedName>
</protein>
<feature type="compositionally biased region" description="Low complexity" evidence="11">
    <location>
        <begin position="1484"/>
        <end position="1504"/>
    </location>
</feature>
<dbReference type="FunFam" id="3.40.50.300:FF:001854">
    <property type="entry name" value="ABC multidrug transporter (Eurofung)"/>
    <property type="match status" value="1"/>
</dbReference>
<dbReference type="InterPro" id="IPR044746">
    <property type="entry name" value="ABCC_6TM_D1"/>
</dbReference>
<dbReference type="Gene3D" id="1.20.1560.10">
    <property type="entry name" value="ABC transporter type 1, transmembrane domain"/>
    <property type="match status" value="2"/>
</dbReference>
<feature type="domain" description="ABC transporter" evidence="13">
    <location>
        <begin position="614"/>
        <end position="847"/>
    </location>
</feature>
<accession>A0A3N4HWT7</accession>
<organism evidence="15 16">
    <name type="scientific">Ascobolus immersus RN42</name>
    <dbReference type="NCBI Taxonomy" id="1160509"/>
    <lineage>
        <taxon>Eukaryota</taxon>
        <taxon>Fungi</taxon>
        <taxon>Dikarya</taxon>
        <taxon>Ascomycota</taxon>
        <taxon>Pezizomycotina</taxon>
        <taxon>Pezizomycetes</taxon>
        <taxon>Pezizales</taxon>
        <taxon>Ascobolaceae</taxon>
        <taxon>Ascobolus</taxon>
    </lineage>
</organism>
<dbReference type="CDD" id="cd03244">
    <property type="entry name" value="ABCC_MRP_domain2"/>
    <property type="match status" value="1"/>
</dbReference>
<keyword evidence="16" id="KW-1185">Reference proteome</keyword>
<feature type="transmembrane region" description="Helical" evidence="12">
    <location>
        <begin position="534"/>
        <end position="556"/>
    </location>
</feature>
<keyword evidence="10" id="KW-0325">Glycoprotein</keyword>
<feature type="transmembrane region" description="Helical" evidence="12">
    <location>
        <begin position="159"/>
        <end position="176"/>
    </location>
</feature>
<keyword evidence="8 12" id="KW-1133">Transmembrane helix</keyword>
<dbReference type="Proteomes" id="UP000275078">
    <property type="component" value="Unassembled WGS sequence"/>
</dbReference>